<reference evidence="1 2" key="1">
    <citation type="submission" date="2022-11" db="EMBL/GenBank/DDBJ databases">
        <title>Minimal conservation of predation-associated metabolite biosynthetic gene clusters underscores biosynthetic potential of Myxococcota including descriptions for ten novel species: Archangium lansinium sp. nov., Myxococcus landrumus sp. nov., Nannocystis bai.</title>
        <authorList>
            <person name="Ahearne A."/>
            <person name="Stevens C."/>
            <person name="Phillips K."/>
        </authorList>
    </citation>
    <scope>NUCLEOTIDE SEQUENCE [LARGE SCALE GENOMIC DNA]</scope>
    <source>
        <strain evidence="1 2">MIWBW</strain>
    </source>
</reference>
<dbReference type="EMBL" id="JAPNKA010000001">
    <property type="protein sequence ID" value="MCY1073003.1"/>
    <property type="molecule type" value="Genomic_DNA"/>
</dbReference>
<dbReference type="Proteomes" id="UP001207654">
    <property type="component" value="Unassembled WGS sequence"/>
</dbReference>
<keyword evidence="2" id="KW-1185">Reference proteome</keyword>
<name>A0ABT3ZUB7_9BACT</name>
<proteinExistence type="predicted"/>
<accession>A0ABT3ZUB7</accession>
<protein>
    <submittedName>
        <fullName evidence="1">Uncharacterized protein</fullName>
    </submittedName>
</protein>
<evidence type="ECO:0000313" key="2">
    <source>
        <dbReference type="Proteomes" id="UP001207654"/>
    </source>
</evidence>
<sequence length="250" mass="26740">MSAGSVFQEALRALRRHELPGEAERDVLAAMEAGRPGPLALLYAAGAEVGLGREVLLRRAAGLFFCSCAANLADDLADSECSYLEAPQQVGPGVQFALQSLCFATLAQAELPAPVLVEAAGAMVTAAGLQVLEVRTGAWTAPRFQQVAEGIAGQQWALYLRVLWEGTERVERAMTVGRSLGVAAHVAEDIRSGDARFHGMPEEDRRKVLAWAREAVDTVRREGLACLDAVLRTVEPHFPSPPGRGEIGEE</sequence>
<dbReference type="RefSeq" id="WP_267532023.1">
    <property type="nucleotide sequence ID" value="NZ_JAPNKA010000001.1"/>
</dbReference>
<evidence type="ECO:0000313" key="1">
    <source>
        <dbReference type="EMBL" id="MCY1073003.1"/>
    </source>
</evidence>
<gene>
    <name evidence="1" type="ORF">OV287_00775</name>
</gene>
<organism evidence="1 2">
    <name type="scientific">Archangium lansingense</name>
    <dbReference type="NCBI Taxonomy" id="2995310"/>
    <lineage>
        <taxon>Bacteria</taxon>
        <taxon>Pseudomonadati</taxon>
        <taxon>Myxococcota</taxon>
        <taxon>Myxococcia</taxon>
        <taxon>Myxococcales</taxon>
        <taxon>Cystobacterineae</taxon>
        <taxon>Archangiaceae</taxon>
        <taxon>Archangium</taxon>
    </lineage>
</organism>
<comment type="caution">
    <text evidence="1">The sequence shown here is derived from an EMBL/GenBank/DDBJ whole genome shotgun (WGS) entry which is preliminary data.</text>
</comment>